<protein>
    <submittedName>
        <fullName evidence="1">Competence protein ComK</fullName>
    </submittedName>
</protein>
<organism evidence="1 2">
    <name type="scientific">Aquibacillus salsiterrae</name>
    <dbReference type="NCBI Taxonomy" id="2950439"/>
    <lineage>
        <taxon>Bacteria</taxon>
        <taxon>Bacillati</taxon>
        <taxon>Bacillota</taxon>
        <taxon>Bacilli</taxon>
        <taxon>Bacillales</taxon>
        <taxon>Bacillaceae</taxon>
        <taxon>Aquibacillus</taxon>
    </lineage>
</organism>
<name>A0A9X4AGC9_9BACI</name>
<keyword evidence="2" id="KW-1185">Reference proteome</keyword>
<dbReference type="AlphaFoldDB" id="A0A9X4AGC9"/>
<dbReference type="EMBL" id="JAMQKC010000031">
    <property type="protein sequence ID" value="MDC3418554.1"/>
    <property type="molecule type" value="Genomic_DNA"/>
</dbReference>
<dbReference type="Pfam" id="PF06338">
    <property type="entry name" value="ComK"/>
    <property type="match status" value="1"/>
</dbReference>
<dbReference type="Proteomes" id="UP001145069">
    <property type="component" value="Unassembled WGS sequence"/>
</dbReference>
<comment type="caution">
    <text evidence="1">The sequence shown here is derived from an EMBL/GenBank/DDBJ whole genome shotgun (WGS) entry which is preliminary data.</text>
</comment>
<dbReference type="GO" id="GO:0030420">
    <property type="term" value="P:establishment of competence for transformation"/>
    <property type="evidence" value="ECO:0007669"/>
    <property type="project" value="InterPro"/>
</dbReference>
<accession>A0A9X4AGC9</accession>
<proteinExistence type="predicted"/>
<dbReference type="RefSeq" id="WP_272447623.1">
    <property type="nucleotide sequence ID" value="NZ_JAMQKC010000031.1"/>
</dbReference>
<gene>
    <name evidence="1" type="ORF">NC799_16970</name>
</gene>
<evidence type="ECO:0000313" key="2">
    <source>
        <dbReference type="Proteomes" id="UP001145069"/>
    </source>
</evidence>
<sequence length="160" mass="18571">MTTEILTNYTVSTSTMAILAAANMDYHSIVLEIREKLYVKKTPLQLIKQACLDGYSTYEGRRIAMMYNTSSRKKVPIPINPELQIFAFPTMSPSQFECHWIFYSHVHCIKPTTQQLSQSIITFKNEEQLALKESYYVMEKQMYRTATCMLAFTHQTKQTS</sequence>
<reference evidence="1" key="1">
    <citation type="submission" date="2022-06" db="EMBL/GenBank/DDBJ databases">
        <title>Aquibacillus sp. a new bacterium isolated from soil saline samples.</title>
        <authorList>
            <person name="Galisteo C."/>
            <person name="De La Haba R."/>
            <person name="Sanchez-Porro C."/>
            <person name="Ventosa A."/>
        </authorList>
    </citation>
    <scope>NUCLEOTIDE SEQUENCE</scope>
    <source>
        <strain evidence="1">3ASR75-54</strain>
    </source>
</reference>
<dbReference type="InterPro" id="IPR010461">
    <property type="entry name" value="ComK"/>
</dbReference>
<evidence type="ECO:0000313" key="1">
    <source>
        <dbReference type="EMBL" id="MDC3418554.1"/>
    </source>
</evidence>